<dbReference type="InterPro" id="IPR036271">
    <property type="entry name" value="Tet_transcr_reg_TetR-rel_C_sf"/>
</dbReference>
<dbReference type="Proteomes" id="UP001621418">
    <property type="component" value="Chromosome"/>
</dbReference>
<dbReference type="SUPFAM" id="SSF46689">
    <property type="entry name" value="Homeodomain-like"/>
    <property type="match status" value="1"/>
</dbReference>
<reference evidence="6 7" key="1">
    <citation type="submission" date="2022-10" db="EMBL/GenBank/DDBJ databases">
        <title>The complete genomes of actinobacterial strains from the NBC collection.</title>
        <authorList>
            <person name="Joergensen T.S."/>
            <person name="Alvarez Arevalo M."/>
            <person name="Sterndorff E.B."/>
            <person name="Faurdal D."/>
            <person name="Vuksanovic O."/>
            <person name="Mourched A.-S."/>
            <person name="Charusanti P."/>
            <person name="Shaw S."/>
            <person name="Blin K."/>
            <person name="Weber T."/>
        </authorList>
    </citation>
    <scope>NUCLEOTIDE SEQUENCE [LARGE SCALE GENOMIC DNA]</scope>
    <source>
        <strain evidence="6 7">NBC_01413</strain>
    </source>
</reference>
<organism evidence="6 7">
    <name type="scientific">Nocardia salmonicida</name>
    <dbReference type="NCBI Taxonomy" id="53431"/>
    <lineage>
        <taxon>Bacteria</taxon>
        <taxon>Bacillati</taxon>
        <taxon>Actinomycetota</taxon>
        <taxon>Actinomycetes</taxon>
        <taxon>Mycobacteriales</taxon>
        <taxon>Nocardiaceae</taxon>
        <taxon>Nocardia</taxon>
    </lineage>
</organism>
<sequence>MSGETSGTPEAVDGAGKRRRRGRPARISRELIMCAARELAPEALTMQAVADVLGVDPKALNYHVGDREGLRELVALDVFETELARVTLPVGRDWQAVVRSYAMALRDAVVRLGPLATSIRLPGDNGLGTLRPVECVLRALVGAGFSTDDAGRGLTLITDTAFSAGLSAVRSAKNPVHPDVPGVISALQAAGEEELPLLREVVAGGPAGDQLEFALTVLLVGLEQLRTR</sequence>
<dbReference type="RefSeq" id="WP_328656003.1">
    <property type="nucleotide sequence ID" value="NZ_CP108014.1"/>
</dbReference>
<proteinExistence type="predicted"/>
<keyword evidence="1" id="KW-0805">Transcription regulation</keyword>
<keyword evidence="2" id="KW-0238">DNA-binding</keyword>
<dbReference type="PANTHER" id="PTHR30055:SF151">
    <property type="entry name" value="TRANSCRIPTIONAL REGULATORY PROTEIN"/>
    <property type="match status" value="1"/>
</dbReference>
<evidence type="ECO:0000313" key="6">
    <source>
        <dbReference type="EMBL" id="WTY35412.1"/>
    </source>
</evidence>
<dbReference type="Gene3D" id="1.10.357.10">
    <property type="entry name" value="Tetracycline Repressor, domain 2"/>
    <property type="match status" value="1"/>
</dbReference>
<dbReference type="EMBL" id="CP109527">
    <property type="protein sequence ID" value="WTY35412.1"/>
    <property type="molecule type" value="Genomic_DNA"/>
</dbReference>
<gene>
    <name evidence="6" type="ORF">OG308_29715</name>
</gene>
<evidence type="ECO:0000256" key="3">
    <source>
        <dbReference type="ARBA" id="ARBA00023163"/>
    </source>
</evidence>
<accession>A0ABZ1N607</accession>
<dbReference type="Pfam" id="PF02909">
    <property type="entry name" value="TetR_C_1"/>
    <property type="match status" value="1"/>
</dbReference>
<keyword evidence="7" id="KW-1185">Reference proteome</keyword>
<dbReference type="GeneID" id="91378317"/>
<protein>
    <submittedName>
        <fullName evidence="6">TetR/AcrR family transcriptional regulator C-terminal domain-containing protein</fullName>
    </submittedName>
</protein>
<evidence type="ECO:0000256" key="1">
    <source>
        <dbReference type="ARBA" id="ARBA00023015"/>
    </source>
</evidence>
<dbReference type="InterPro" id="IPR009057">
    <property type="entry name" value="Homeodomain-like_sf"/>
</dbReference>
<dbReference type="SUPFAM" id="SSF48498">
    <property type="entry name" value="Tetracyclin repressor-like, C-terminal domain"/>
    <property type="match status" value="1"/>
</dbReference>
<evidence type="ECO:0000313" key="7">
    <source>
        <dbReference type="Proteomes" id="UP001621418"/>
    </source>
</evidence>
<dbReference type="Gene3D" id="1.10.10.60">
    <property type="entry name" value="Homeodomain-like"/>
    <property type="match status" value="1"/>
</dbReference>
<dbReference type="InterPro" id="IPR004111">
    <property type="entry name" value="Repressor_TetR_C"/>
</dbReference>
<evidence type="ECO:0000256" key="2">
    <source>
        <dbReference type="ARBA" id="ARBA00023125"/>
    </source>
</evidence>
<feature type="region of interest" description="Disordered" evidence="4">
    <location>
        <begin position="1"/>
        <end position="24"/>
    </location>
</feature>
<feature type="domain" description="Tetracycline repressor TetR C-terminal" evidence="5">
    <location>
        <begin position="92"/>
        <end position="224"/>
    </location>
</feature>
<evidence type="ECO:0000256" key="4">
    <source>
        <dbReference type="SAM" id="MobiDB-lite"/>
    </source>
</evidence>
<dbReference type="PANTHER" id="PTHR30055">
    <property type="entry name" value="HTH-TYPE TRANSCRIPTIONAL REGULATOR RUTR"/>
    <property type="match status" value="1"/>
</dbReference>
<keyword evidence="3" id="KW-0804">Transcription</keyword>
<name>A0ABZ1N607_9NOCA</name>
<evidence type="ECO:0000259" key="5">
    <source>
        <dbReference type="Pfam" id="PF02909"/>
    </source>
</evidence>
<dbReference type="InterPro" id="IPR050109">
    <property type="entry name" value="HTH-type_TetR-like_transc_reg"/>
</dbReference>